<name>A0ABP1FF12_9FLAO</name>
<protein>
    <recommendedName>
        <fullName evidence="3">Lipoprotein</fullName>
    </recommendedName>
</protein>
<dbReference type="EMBL" id="CAXJRC010000041">
    <property type="protein sequence ID" value="CAL2107481.1"/>
    <property type="molecule type" value="Genomic_DNA"/>
</dbReference>
<keyword evidence="2" id="KW-1185">Reference proteome</keyword>
<sequence length="335" mass="39063">MKTSLFIYILLCFITLISCSYYEDPSSVSSKESATLHYHKKTSKQLLKDTDTVHRGIYVNSFEKDILGKNFEETYLLNWCKHHKFNELTLYTVSSILNDSLKTRKLKEFVKKAHQDYHLKVSFVVANTQVIHKIVAYQDTQENSLSMCDGIFSEYEFWNSNTDSVSFEYFNTGILQTLKDVPVTNSTNWKENIYVYNFKDAAGVYSPQNVAKKSVNYLKSDVQNNRLVLVNYRKNAQNFPSDTTSSYYKRIQSIANLAARKKTPINVIMLYNTRKDTNSSLFRYLKDNTDKSFENVYTNFKNGFLNSNITNKEYFNLIGYQMYRYSDSKLAKPTP</sequence>
<gene>
    <name evidence="1" type="ORF">T190115A13A_40003</name>
</gene>
<reference evidence="1 2" key="1">
    <citation type="submission" date="2024-05" db="EMBL/GenBank/DDBJ databases">
        <authorList>
            <person name="Duchaud E."/>
        </authorList>
    </citation>
    <scope>NUCLEOTIDE SEQUENCE [LARGE SCALE GENOMIC DNA]</scope>
    <source>
        <strain evidence="1">Ena-SAMPLE-TAB-13-05-2024-13:56:06:370-140305</strain>
    </source>
</reference>
<evidence type="ECO:0008006" key="3">
    <source>
        <dbReference type="Google" id="ProtNLM"/>
    </source>
</evidence>
<dbReference type="Proteomes" id="UP001497602">
    <property type="component" value="Unassembled WGS sequence"/>
</dbReference>
<dbReference type="PROSITE" id="PS51257">
    <property type="entry name" value="PROKAR_LIPOPROTEIN"/>
    <property type="match status" value="1"/>
</dbReference>
<evidence type="ECO:0000313" key="2">
    <source>
        <dbReference type="Proteomes" id="UP001497602"/>
    </source>
</evidence>
<accession>A0ABP1FF12</accession>
<proteinExistence type="predicted"/>
<dbReference type="RefSeq" id="WP_348739097.1">
    <property type="nucleotide sequence ID" value="NZ_CAXJRC010000041.1"/>
</dbReference>
<evidence type="ECO:0000313" key="1">
    <source>
        <dbReference type="EMBL" id="CAL2107481.1"/>
    </source>
</evidence>
<organism evidence="1 2">
    <name type="scientific">Tenacibaculum vairaonense</name>
    <dbReference type="NCBI Taxonomy" id="3137860"/>
    <lineage>
        <taxon>Bacteria</taxon>
        <taxon>Pseudomonadati</taxon>
        <taxon>Bacteroidota</taxon>
        <taxon>Flavobacteriia</taxon>
        <taxon>Flavobacteriales</taxon>
        <taxon>Flavobacteriaceae</taxon>
        <taxon>Tenacibaculum</taxon>
    </lineage>
</organism>
<comment type="caution">
    <text evidence="1">The sequence shown here is derived from an EMBL/GenBank/DDBJ whole genome shotgun (WGS) entry which is preliminary data.</text>
</comment>